<accession>A0ABS2PIV0</accession>
<name>A0ABS2PIV0_9STRE</name>
<keyword evidence="1" id="KW-1133">Transmembrane helix</keyword>
<keyword evidence="1" id="KW-0812">Transmembrane</keyword>
<dbReference type="EMBL" id="JAFBEI010000002">
    <property type="protein sequence ID" value="MBM7635359.1"/>
    <property type="molecule type" value="Genomic_DNA"/>
</dbReference>
<keyword evidence="1" id="KW-0472">Membrane</keyword>
<sequence length="157" mass="17373">MKNDTKKMKWILRFVTVCYYINIIAIVAYAAIAGIIGVAASFGKVEFLSILAENGINWSYLEALSFGSLLAVFGLVEIVVLLLLLKAIRRFLSNIISETIFVQENVILAKKASLLLLILAITNLGSFIYLFASLLVWVIAKVLEKAIAIAEENEFTI</sequence>
<evidence type="ECO:0000256" key="1">
    <source>
        <dbReference type="SAM" id="Phobius"/>
    </source>
</evidence>
<feature type="transmembrane region" description="Helical" evidence="1">
    <location>
        <begin position="114"/>
        <end position="140"/>
    </location>
</feature>
<dbReference type="Proteomes" id="UP000809081">
    <property type="component" value="Unassembled WGS sequence"/>
</dbReference>
<protein>
    <submittedName>
        <fullName evidence="2">Neutral ceramidase superfamily lipid hydrolase</fullName>
    </submittedName>
</protein>
<reference evidence="2 3" key="1">
    <citation type="submission" date="2021-01" db="EMBL/GenBank/DDBJ databases">
        <title>Genomic Encyclopedia of Type Strains, Phase IV (KMG-IV): sequencing the most valuable type-strain genomes for metagenomic binning, comparative biology and taxonomic classification.</title>
        <authorList>
            <person name="Goeker M."/>
        </authorList>
    </citation>
    <scope>NUCLEOTIDE SEQUENCE [LARGE SCALE GENOMIC DNA]</scope>
    <source>
        <strain evidence="2 3">DSM 27513</strain>
    </source>
</reference>
<comment type="caution">
    <text evidence="2">The sequence shown here is derived from an EMBL/GenBank/DDBJ whole genome shotgun (WGS) entry which is preliminary data.</text>
</comment>
<dbReference type="RefSeq" id="WP_205016311.1">
    <property type="nucleotide sequence ID" value="NZ_JAFBEI010000002.1"/>
</dbReference>
<dbReference type="GO" id="GO:0016787">
    <property type="term" value="F:hydrolase activity"/>
    <property type="evidence" value="ECO:0007669"/>
    <property type="project" value="UniProtKB-KW"/>
</dbReference>
<gene>
    <name evidence="2" type="ORF">JOC31_000150</name>
</gene>
<keyword evidence="3" id="KW-1185">Reference proteome</keyword>
<feature type="transmembrane region" description="Helical" evidence="1">
    <location>
        <begin position="12"/>
        <end position="43"/>
    </location>
</feature>
<evidence type="ECO:0000313" key="3">
    <source>
        <dbReference type="Proteomes" id="UP000809081"/>
    </source>
</evidence>
<proteinExistence type="predicted"/>
<feature type="transmembrane region" description="Helical" evidence="1">
    <location>
        <begin position="63"/>
        <end position="85"/>
    </location>
</feature>
<keyword evidence="2" id="KW-0378">Hydrolase</keyword>
<evidence type="ECO:0000313" key="2">
    <source>
        <dbReference type="EMBL" id="MBM7635359.1"/>
    </source>
</evidence>
<organism evidence="2 3">
    <name type="scientific">Streptococcus saliviloxodontae</name>
    <dbReference type="NCBI Taxonomy" id="1349416"/>
    <lineage>
        <taxon>Bacteria</taxon>
        <taxon>Bacillati</taxon>
        <taxon>Bacillota</taxon>
        <taxon>Bacilli</taxon>
        <taxon>Lactobacillales</taxon>
        <taxon>Streptococcaceae</taxon>
        <taxon>Streptococcus</taxon>
    </lineage>
</organism>